<dbReference type="Proteomes" id="UP000422736">
    <property type="component" value="Chromosome 3"/>
</dbReference>
<keyword evidence="3" id="KW-0687">Ribonucleoprotein</keyword>
<reference evidence="4 5" key="2">
    <citation type="submission" date="2019-11" db="EMBL/GenBank/DDBJ databases">
        <authorList>
            <person name="Lu H."/>
        </authorList>
    </citation>
    <scope>NUCLEOTIDE SEQUENCE [LARGE SCALE GENOMIC DNA]</scope>
    <source>
        <strain evidence="4 5">FIM1</strain>
    </source>
</reference>
<protein>
    <submittedName>
        <fullName evidence="4">54S ribosomal protein L11</fullName>
    </submittedName>
</protein>
<dbReference type="InterPro" id="IPR043141">
    <property type="entry name" value="Ribosomal_uL10-like_sf"/>
</dbReference>
<dbReference type="EMBL" id="CP015056">
    <property type="protein sequence ID" value="QGN15614.1"/>
    <property type="molecule type" value="Genomic_DNA"/>
</dbReference>
<comment type="similarity">
    <text evidence="1">Belongs to the universal ribosomal protein uL10 family.</text>
</comment>
<accession>A0ABX6EXK9</accession>
<dbReference type="InterPro" id="IPR001790">
    <property type="entry name" value="Ribosomal_uL10"/>
</dbReference>
<organism evidence="4 5">
    <name type="scientific">Kluyveromyces marxianus</name>
    <name type="common">Yeast</name>
    <name type="synonym">Candida kefyr</name>
    <dbReference type="NCBI Taxonomy" id="4911"/>
    <lineage>
        <taxon>Eukaryota</taxon>
        <taxon>Fungi</taxon>
        <taxon>Dikarya</taxon>
        <taxon>Ascomycota</taxon>
        <taxon>Saccharomycotina</taxon>
        <taxon>Saccharomycetes</taxon>
        <taxon>Saccharomycetales</taxon>
        <taxon>Saccharomycetaceae</taxon>
        <taxon>Kluyveromyces</taxon>
    </lineage>
</organism>
<dbReference type="Pfam" id="PF00466">
    <property type="entry name" value="Ribosomal_L10"/>
    <property type="match status" value="1"/>
</dbReference>
<reference evidence="4 5" key="1">
    <citation type="submission" date="2016-03" db="EMBL/GenBank/DDBJ databases">
        <title>How can Kluyveromyces marxianus grow so fast - potential evolutionary course in Saccharomyces Complex revealed by comparative genomics.</title>
        <authorList>
            <person name="Mo W."/>
            <person name="Lu W."/>
            <person name="Yang X."/>
            <person name="Qi J."/>
            <person name="Lv H."/>
        </authorList>
    </citation>
    <scope>NUCLEOTIDE SEQUENCE [LARGE SCALE GENOMIC DNA]</scope>
    <source>
        <strain evidence="4 5">FIM1</strain>
    </source>
</reference>
<dbReference type="Gene3D" id="3.30.70.1730">
    <property type="match status" value="1"/>
</dbReference>
<keyword evidence="5" id="KW-1185">Reference proteome</keyword>
<dbReference type="CDD" id="cd05797">
    <property type="entry name" value="Ribosomal_L10"/>
    <property type="match status" value="1"/>
</dbReference>
<dbReference type="GO" id="GO:0005840">
    <property type="term" value="C:ribosome"/>
    <property type="evidence" value="ECO:0007669"/>
    <property type="project" value="UniProtKB-KW"/>
</dbReference>
<sequence length="242" mass="27049">MLSTILKNSITAVRASYAGPSFVKRFASTNAAAASESIRTTVKPLNSRKTFLIDSYKHMMDTSPVLLFCHHNNLMKGENAHFRSELNKIGAKLTILRNNLFQVYLRTSRNPDPAAPVKRSEQDWNHPLLPLFKGPTAAISFKETDPAKVKKVMKLLEKSQDKLFIIGAKVENDAYDLKKLQSFKDLPTKTQLQSELLGLLHILSGAGLVQTLEAGSNMLYLTLKSHEDNINPENKKKDDEGN</sequence>
<evidence type="ECO:0000256" key="1">
    <source>
        <dbReference type="ARBA" id="ARBA00008889"/>
    </source>
</evidence>
<evidence type="ECO:0000256" key="3">
    <source>
        <dbReference type="ARBA" id="ARBA00023274"/>
    </source>
</evidence>
<dbReference type="SUPFAM" id="SSF160369">
    <property type="entry name" value="Ribosomal protein L10-like"/>
    <property type="match status" value="1"/>
</dbReference>
<proteinExistence type="inferred from homology"/>
<evidence type="ECO:0000256" key="2">
    <source>
        <dbReference type="ARBA" id="ARBA00022980"/>
    </source>
</evidence>
<evidence type="ECO:0000313" key="5">
    <source>
        <dbReference type="Proteomes" id="UP000422736"/>
    </source>
</evidence>
<evidence type="ECO:0000313" key="4">
    <source>
        <dbReference type="EMBL" id="QGN15614.1"/>
    </source>
</evidence>
<keyword evidence="2 4" id="KW-0689">Ribosomal protein</keyword>
<dbReference type="InterPro" id="IPR047865">
    <property type="entry name" value="Ribosomal_uL10_bac_type"/>
</dbReference>
<name>A0ABX6EXK9_KLUMA</name>
<gene>
    <name evidence="4" type="primary">MRPL11</name>
    <name evidence="4" type="ORF">FIM1_2307</name>
</gene>
<dbReference type="PANTHER" id="PTHR11560">
    <property type="entry name" value="39S RIBOSOMAL PROTEIN L10, MITOCHONDRIAL"/>
    <property type="match status" value="1"/>
</dbReference>